<gene>
    <name evidence="3" type="ORF">PENTCL1PPCAC_24231</name>
</gene>
<evidence type="ECO:0000256" key="1">
    <source>
        <dbReference type="SAM" id="Coils"/>
    </source>
</evidence>
<evidence type="ECO:0000313" key="3">
    <source>
        <dbReference type="EMBL" id="GMT02057.1"/>
    </source>
</evidence>
<reference evidence="3" key="1">
    <citation type="submission" date="2023-10" db="EMBL/GenBank/DDBJ databases">
        <title>Genome assembly of Pristionchus species.</title>
        <authorList>
            <person name="Yoshida K."/>
            <person name="Sommer R.J."/>
        </authorList>
    </citation>
    <scope>NUCLEOTIDE SEQUENCE</scope>
    <source>
        <strain evidence="3">RS0144</strain>
    </source>
</reference>
<keyword evidence="1" id="KW-0175">Coiled coil</keyword>
<dbReference type="Proteomes" id="UP001432027">
    <property type="component" value="Unassembled WGS sequence"/>
</dbReference>
<feature type="region of interest" description="Disordered" evidence="2">
    <location>
        <begin position="1"/>
        <end position="40"/>
    </location>
</feature>
<name>A0AAV5U6A4_9BILA</name>
<feature type="non-terminal residue" evidence="3">
    <location>
        <position position="103"/>
    </location>
</feature>
<sequence>MMDATENNAIRPSKRNALELDEDESTNEEPVAKSVKRKAEALPSSEIVELQLKVTLLEENSQIARRAAKDAQSRAESLEKLLESERKLRDDVKNQIAMEMEKK</sequence>
<accession>A0AAV5U6A4</accession>
<evidence type="ECO:0000313" key="4">
    <source>
        <dbReference type="Proteomes" id="UP001432027"/>
    </source>
</evidence>
<feature type="coiled-coil region" evidence="1">
    <location>
        <begin position="61"/>
        <end position="95"/>
    </location>
</feature>
<feature type="compositionally biased region" description="Polar residues" evidence="2">
    <location>
        <begin position="1"/>
        <end position="10"/>
    </location>
</feature>
<comment type="caution">
    <text evidence="3">The sequence shown here is derived from an EMBL/GenBank/DDBJ whole genome shotgun (WGS) entry which is preliminary data.</text>
</comment>
<keyword evidence="4" id="KW-1185">Reference proteome</keyword>
<proteinExistence type="predicted"/>
<dbReference type="AlphaFoldDB" id="A0AAV5U6A4"/>
<protein>
    <submittedName>
        <fullName evidence="3">Uncharacterized protein</fullName>
    </submittedName>
</protein>
<organism evidence="3 4">
    <name type="scientific">Pristionchus entomophagus</name>
    <dbReference type="NCBI Taxonomy" id="358040"/>
    <lineage>
        <taxon>Eukaryota</taxon>
        <taxon>Metazoa</taxon>
        <taxon>Ecdysozoa</taxon>
        <taxon>Nematoda</taxon>
        <taxon>Chromadorea</taxon>
        <taxon>Rhabditida</taxon>
        <taxon>Rhabditina</taxon>
        <taxon>Diplogasteromorpha</taxon>
        <taxon>Diplogasteroidea</taxon>
        <taxon>Neodiplogasteridae</taxon>
        <taxon>Pristionchus</taxon>
    </lineage>
</organism>
<evidence type="ECO:0000256" key="2">
    <source>
        <dbReference type="SAM" id="MobiDB-lite"/>
    </source>
</evidence>
<dbReference type="EMBL" id="BTSX01000005">
    <property type="protein sequence ID" value="GMT02057.1"/>
    <property type="molecule type" value="Genomic_DNA"/>
</dbReference>